<organism evidence="4">
    <name type="scientific">Mesocestoides corti</name>
    <name type="common">Flatworm</name>
    <dbReference type="NCBI Taxonomy" id="53468"/>
    <lineage>
        <taxon>Eukaryota</taxon>
        <taxon>Metazoa</taxon>
        <taxon>Spiralia</taxon>
        <taxon>Lophotrochozoa</taxon>
        <taxon>Platyhelminthes</taxon>
        <taxon>Cestoda</taxon>
        <taxon>Eucestoda</taxon>
        <taxon>Cyclophyllidea</taxon>
        <taxon>Mesocestoididae</taxon>
        <taxon>Mesocestoides</taxon>
    </lineage>
</organism>
<accession>A0A0R3U5Q9</accession>
<reference evidence="4" key="1">
    <citation type="submission" date="2017-02" db="UniProtKB">
        <authorList>
            <consortium name="WormBaseParasite"/>
        </authorList>
    </citation>
    <scope>IDENTIFICATION</scope>
</reference>
<name>A0A0R3U5Q9_MESCO</name>
<gene>
    <name evidence="2" type="ORF">MCOS_LOCUS2071</name>
</gene>
<proteinExistence type="predicted"/>
<dbReference type="AlphaFoldDB" id="A0A0R3U5Q9"/>
<dbReference type="WBParaSite" id="MCOS_0000207001-mRNA-1">
    <property type="protein sequence ID" value="MCOS_0000207001-mRNA-1"/>
    <property type="gene ID" value="MCOS_0000207001"/>
</dbReference>
<evidence type="ECO:0000313" key="3">
    <source>
        <dbReference type="Proteomes" id="UP000267029"/>
    </source>
</evidence>
<dbReference type="Proteomes" id="UP000267029">
    <property type="component" value="Unassembled WGS sequence"/>
</dbReference>
<dbReference type="EMBL" id="UXSR01000312">
    <property type="protein sequence ID" value="VDD76068.1"/>
    <property type="molecule type" value="Genomic_DNA"/>
</dbReference>
<keyword evidence="3" id="KW-1185">Reference proteome</keyword>
<feature type="region of interest" description="Disordered" evidence="1">
    <location>
        <begin position="1"/>
        <end position="47"/>
    </location>
</feature>
<feature type="compositionally biased region" description="Basic and acidic residues" evidence="1">
    <location>
        <begin position="31"/>
        <end position="42"/>
    </location>
</feature>
<sequence length="105" mass="11633">MGRKAEVGAEPTVGTARQVRANPYARKRARSHNDSPDSKESAQTRQKCLQDANDPIFCLTAVATTQTISPTHRHTVQQGAACGGAERRSWNDHLKLRHHTFEAQD</sequence>
<protein>
    <submittedName>
        <fullName evidence="2 4">Uncharacterized protein</fullName>
    </submittedName>
</protein>
<evidence type="ECO:0000313" key="4">
    <source>
        <dbReference type="WBParaSite" id="MCOS_0000207001-mRNA-1"/>
    </source>
</evidence>
<evidence type="ECO:0000256" key="1">
    <source>
        <dbReference type="SAM" id="MobiDB-lite"/>
    </source>
</evidence>
<evidence type="ECO:0000313" key="2">
    <source>
        <dbReference type="EMBL" id="VDD76068.1"/>
    </source>
</evidence>
<reference evidence="2 3" key="2">
    <citation type="submission" date="2018-10" db="EMBL/GenBank/DDBJ databases">
        <authorList>
            <consortium name="Pathogen Informatics"/>
        </authorList>
    </citation>
    <scope>NUCLEOTIDE SEQUENCE [LARGE SCALE GENOMIC DNA]</scope>
</reference>